<reference evidence="4" key="1">
    <citation type="submission" date="2017-02" db="UniProtKB">
        <authorList>
            <consortium name="WormBaseParasite"/>
        </authorList>
    </citation>
    <scope>IDENTIFICATION</scope>
</reference>
<feature type="compositionally biased region" description="Basic and acidic residues" evidence="1">
    <location>
        <begin position="77"/>
        <end position="104"/>
    </location>
</feature>
<feature type="compositionally biased region" description="Basic and acidic residues" evidence="1">
    <location>
        <begin position="192"/>
        <end position="223"/>
    </location>
</feature>
<gene>
    <name evidence="2" type="ORF">HNAJ_LOCUS8107</name>
</gene>
<name>A0A0R3TLI5_RODNA</name>
<feature type="compositionally biased region" description="Low complexity" evidence="1">
    <location>
        <begin position="14"/>
        <end position="37"/>
    </location>
</feature>
<dbReference type="Proteomes" id="UP000278807">
    <property type="component" value="Unassembled WGS sequence"/>
</dbReference>
<feature type="region of interest" description="Disordered" evidence="1">
    <location>
        <begin position="173"/>
        <end position="223"/>
    </location>
</feature>
<sequence length="223" mass="23922">MPRRSSNKSSSPVQRRQSARIAAASASRSPSSTSPSTKRTRRSSKRDSSAKSDASFGSADHNGNESSPKQSIVLEEPPEKKSRVEETNDTVEKDPEPVKEDTPKQETVTDTDASNAEHDVAKDAGFEVVDKASTPSADSEEVKKAIEAQGEDGQLLVNYVQVVKEDVPAVVPEVASSALDENQNQQPTNGTDKGDDAPAEPTSEKHSAEQPKEEVLDVEEASH</sequence>
<feature type="compositionally biased region" description="Basic and acidic residues" evidence="1">
    <location>
        <begin position="115"/>
        <end position="130"/>
    </location>
</feature>
<protein>
    <submittedName>
        <fullName evidence="4">Nucleolin 1-like</fullName>
    </submittedName>
</protein>
<keyword evidence="3" id="KW-1185">Reference proteome</keyword>
<evidence type="ECO:0000313" key="3">
    <source>
        <dbReference type="Proteomes" id="UP000278807"/>
    </source>
</evidence>
<evidence type="ECO:0000313" key="2">
    <source>
        <dbReference type="EMBL" id="VDO03967.1"/>
    </source>
</evidence>
<feature type="compositionally biased region" description="Polar residues" evidence="1">
    <location>
        <begin position="179"/>
        <end position="191"/>
    </location>
</feature>
<dbReference type="AlphaFoldDB" id="A0A0R3TLI5"/>
<dbReference type="WBParaSite" id="HNAJ_0000811101-mRNA-1">
    <property type="protein sequence ID" value="HNAJ_0000811101-mRNA-1"/>
    <property type="gene ID" value="HNAJ_0000811101"/>
</dbReference>
<dbReference type="EMBL" id="UZAE01012196">
    <property type="protein sequence ID" value="VDO03967.1"/>
    <property type="molecule type" value="Genomic_DNA"/>
</dbReference>
<feature type="region of interest" description="Disordered" evidence="1">
    <location>
        <begin position="1"/>
        <end position="142"/>
    </location>
</feature>
<feature type="compositionally biased region" description="Polar residues" evidence="1">
    <location>
        <begin position="105"/>
        <end position="114"/>
    </location>
</feature>
<dbReference type="OrthoDB" id="6249274at2759"/>
<evidence type="ECO:0000313" key="4">
    <source>
        <dbReference type="WBParaSite" id="HNAJ_0000811101-mRNA-1"/>
    </source>
</evidence>
<organism evidence="4">
    <name type="scientific">Rodentolepis nana</name>
    <name type="common">Dwarf tapeworm</name>
    <name type="synonym">Hymenolepis nana</name>
    <dbReference type="NCBI Taxonomy" id="102285"/>
    <lineage>
        <taxon>Eukaryota</taxon>
        <taxon>Metazoa</taxon>
        <taxon>Spiralia</taxon>
        <taxon>Lophotrochozoa</taxon>
        <taxon>Platyhelminthes</taxon>
        <taxon>Cestoda</taxon>
        <taxon>Eucestoda</taxon>
        <taxon>Cyclophyllidea</taxon>
        <taxon>Hymenolepididae</taxon>
        <taxon>Rodentolepis</taxon>
    </lineage>
</organism>
<evidence type="ECO:0000256" key="1">
    <source>
        <dbReference type="SAM" id="MobiDB-lite"/>
    </source>
</evidence>
<reference evidence="2 3" key="2">
    <citation type="submission" date="2018-11" db="EMBL/GenBank/DDBJ databases">
        <authorList>
            <consortium name="Pathogen Informatics"/>
        </authorList>
    </citation>
    <scope>NUCLEOTIDE SEQUENCE [LARGE SCALE GENOMIC DNA]</scope>
</reference>
<proteinExistence type="predicted"/>
<accession>A0A0R3TLI5</accession>